<feature type="compositionally biased region" description="Basic residues" evidence="1">
    <location>
        <begin position="231"/>
        <end position="245"/>
    </location>
</feature>
<protein>
    <submittedName>
        <fullName evidence="2">Uncharacterized protein</fullName>
    </submittedName>
</protein>
<evidence type="ECO:0000256" key="1">
    <source>
        <dbReference type="SAM" id="MobiDB-lite"/>
    </source>
</evidence>
<reference evidence="2 3" key="1">
    <citation type="journal article" date="2021" name="Environ. Microbiol.">
        <title>Gene family expansions and transcriptome signatures uncover fungal adaptations to wood decay.</title>
        <authorList>
            <person name="Hage H."/>
            <person name="Miyauchi S."/>
            <person name="Viragh M."/>
            <person name="Drula E."/>
            <person name="Min B."/>
            <person name="Chaduli D."/>
            <person name="Navarro D."/>
            <person name="Favel A."/>
            <person name="Norest M."/>
            <person name="Lesage-Meessen L."/>
            <person name="Balint B."/>
            <person name="Merenyi Z."/>
            <person name="de Eugenio L."/>
            <person name="Morin E."/>
            <person name="Martinez A.T."/>
            <person name="Baldrian P."/>
            <person name="Stursova M."/>
            <person name="Martinez M.J."/>
            <person name="Novotny C."/>
            <person name="Magnuson J.K."/>
            <person name="Spatafora J.W."/>
            <person name="Maurice S."/>
            <person name="Pangilinan J."/>
            <person name="Andreopoulos W."/>
            <person name="LaButti K."/>
            <person name="Hundley H."/>
            <person name="Na H."/>
            <person name="Kuo A."/>
            <person name="Barry K."/>
            <person name="Lipzen A."/>
            <person name="Henrissat B."/>
            <person name="Riley R."/>
            <person name="Ahrendt S."/>
            <person name="Nagy L.G."/>
            <person name="Grigoriev I.V."/>
            <person name="Martin F."/>
            <person name="Rosso M.N."/>
        </authorList>
    </citation>
    <scope>NUCLEOTIDE SEQUENCE [LARGE SCALE GENOMIC DNA]</scope>
    <source>
        <strain evidence="2 3">CIRM-BRFM 1785</strain>
    </source>
</reference>
<organism evidence="2 3">
    <name type="scientific">Rhodofomes roseus</name>
    <dbReference type="NCBI Taxonomy" id="34475"/>
    <lineage>
        <taxon>Eukaryota</taxon>
        <taxon>Fungi</taxon>
        <taxon>Dikarya</taxon>
        <taxon>Basidiomycota</taxon>
        <taxon>Agaricomycotina</taxon>
        <taxon>Agaricomycetes</taxon>
        <taxon>Polyporales</taxon>
        <taxon>Rhodofomes</taxon>
    </lineage>
</organism>
<name>A0ABQ8KLB3_9APHY</name>
<dbReference type="RefSeq" id="XP_047780852.1">
    <property type="nucleotide sequence ID" value="XM_047918925.1"/>
</dbReference>
<sequence>MTVATPVNCFQCLIATNYVLCTSSMRRSRASVMLSRFADIHGYAALPSVVAYWGGQQGASGAVPSMGAPAVEVGSTVGPVSCTGSHHSANSSASFFHSPRLSSSARAIVASAVRLINPGPGKWVEDGCAVQFSLSEKSISGLGDAVAALISALSNNTIFVSTHFVTFENDDDSLDWHRCSRSFRGLFSQSPWNSNKARRGHNPWVGRSSSRKGGVGDRGNLCPLHLYTPRRSNRSHRRPSRSWNA</sequence>
<proteinExistence type="predicted"/>
<accession>A0ABQ8KLB3</accession>
<evidence type="ECO:0000313" key="2">
    <source>
        <dbReference type="EMBL" id="KAH9839097.1"/>
    </source>
</evidence>
<feature type="region of interest" description="Disordered" evidence="1">
    <location>
        <begin position="193"/>
        <end position="245"/>
    </location>
</feature>
<dbReference type="GeneID" id="71999657"/>
<keyword evidence="3" id="KW-1185">Reference proteome</keyword>
<gene>
    <name evidence="2" type="ORF">C8Q71DRAFT_495658</name>
</gene>
<dbReference type="EMBL" id="JADCUA010000006">
    <property type="protein sequence ID" value="KAH9839097.1"/>
    <property type="molecule type" value="Genomic_DNA"/>
</dbReference>
<comment type="caution">
    <text evidence="2">The sequence shown here is derived from an EMBL/GenBank/DDBJ whole genome shotgun (WGS) entry which is preliminary data.</text>
</comment>
<dbReference type="Proteomes" id="UP000814176">
    <property type="component" value="Unassembled WGS sequence"/>
</dbReference>
<evidence type="ECO:0000313" key="3">
    <source>
        <dbReference type="Proteomes" id="UP000814176"/>
    </source>
</evidence>